<evidence type="ECO:0000313" key="3">
    <source>
        <dbReference type="Proteomes" id="UP000623269"/>
    </source>
</evidence>
<dbReference type="InterPro" id="IPR011991">
    <property type="entry name" value="ArsR-like_HTH"/>
</dbReference>
<dbReference type="SUPFAM" id="SSF46785">
    <property type="entry name" value="Winged helix' DNA-binding domain"/>
    <property type="match status" value="1"/>
</dbReference>
<reference evidence="2" key="1">
    <citation type="submission" date="2020-12" db="EMBL/GenBank/DDBJ databases">
        <title>M. sibirica DSM 26468T genome.</title>
        <authorList>
            <person name="Thieme N."/>
            <person name="Rettenmaier R."/>
            <person name="Zverlov V."/>
            <person name="Liebl W."/>
        </authorList>
    </citation>
    <scope>NUCLEOTIDE SEQUENCE</scope>
    <source>
        <strain evidence="2">DSM 26468</strain>
    </source>
</reference>
<dbReference type="Gene3D" id="1.10.10.10">
    <property type="entry name" value="Winged helix-like DNA-binding domain superfamily/Winged helix DNA-binding domain"/>
    <property type="match status" value="1"/>
</dbReference>
<dbReference type="GO" id="GO:0003700">
    <property type="term" value="F:DNA-binding transcription factor activity"/>
    <property type="evidence" value="ECO:0007669"/>
    <property type="project" value="InterPro"/>
</dbReference>
<evidence type="ECO:0000313" key="2">
    <source>
        <dbReference type="EMBL" id="MBH1939970.1"/>
    </source>
</evidence>
<dbReference type="InterPro" id="IPR036388">
    <property type="entry name" value="WH-like_DNA-bd_sf"/>
</dbReference>
<comment type="caution">
    <text evidence="2">The sequence shown here is derived from an EMBL/GenBank/DDBJ whole genome shotgun (WGS) entry which is preliminary data.</text>
</comment>
<sequence length="170" mass="19518">MNDLNQILLNPIRMRIIQHLATHKTITAGELISVMDDVPRTTLYRHINTLVKSGILTVVSENKIRGTVENVYALNINVLSSENTLENATRNAFGFLMKIYADFDRYFSTKDADPQKDRVFLNNSVLLLSDDEYDDFLKELKQLIIKYMNKEASNLRRSRSFSVISSPSDE</sequence>
<organism evidence="2 3">
    <name type="scientific">Mobilitalea sibirica</name>
    <dbReference type="NCBI Taxonomy" id="1462919"/>
    <lineage>
        <taxon>Bacteria</taxon>
        <taxon>Bacillati</taxon>
        <taxon>Bacillota</taxon>
        <taxon>Clostridia</taxon>
        <taxon>Lachnospirales</taxon>
        <taxon>Lachnospiraceae</taxon>
        <taxon>Mobilitalea</taxon>
    </lineage>
</organism>
<keyword evidence="3" id="KW-1185">Reference proteome</keyword>
<proteinExistence type="predicted"/>
<name>A0A8J7KVB7_9FIRM</name>
<feature type="domain" description="HTH arsR-type" evidence="1">
    <location>
        <begin position="3"/>
        <end position="77"/>
    </location>
</feature>
<accession>A0A8J7KVB7</accession>
<dbReference type="AlphaFoldDB" id="A0A8J7KVB7"/>
<dbReference type="CDD" id="cd00090">
    <property type="entry name" value="HTH_ARSR"/>
    <property type="match status" value="1"/>
</dbReference>
<dbReference type="InterPro" id="IPR001845">
    <property type="entry name" value="HTH_ArsR_DNA-bd_dom"/>
</dbReference>
<protein>
    <submittedName>
        <fullName evidence="2">Helix-turn-helix domain-containing protein</fullName>
    </submittedName>
</protein>
<dbReference type="Gene3D" id="6.10.140.2180">
    <property type="match status" value="1"/>
</dbReference>
<dbReference type="RefSeq" id="WP_197660177.1">
    <property type="nucleotide sequence ID" value="NZ_JAEAGR010000002.1"/>
</dbReference>
<dbReference type="Proteomes" id="UP000623269">
    <property type="component" value="Unassembled WGS sequence"/>
</dbReference>
<dbReference type="EMBL" id="JAEAGR010000002">
    <property type="protein sequence ID" value="MBH1939970.1"/>
    <property type="molecule type" value="Genomic_DNA"/>
</dbReference>
<evidence type="ECO:0000259" key="1">
    <source>
        <dbReference type="SMART" id="SM00418"/>
    </source>
</evidence>
<gene>
    <name evidence="2" type="ORF">I5677_03550</name>
</gene>
<dbReference type="Pfam" id="PF12840">
    <property type="entry name" value="HTH_20"/>
    <property type="match status" value="1"/>
</dbReference>
<dbReference type="SMART" id="SM00418">
    <property type="entry name" value="HTH_ARSR"/>
    <property type="match status" value="1"/>
</dbReference>
<dbReference type="InterPro" id="IPR036390">
    <property type="entry name" value="WH_DNA-bd_sf"/>
</dbReference>